<comment type="caution">
    <text evidence="3">The sequence shown here is derived from an EMBL/GenBank/DDBJ whole genome shotgun (WGS) entry which is preliminary data.</text>
</comment>
<reference evidence="3 4" key="1">
    <citation type="journal article" date="2016" name="Int. J. Syst. Evol. Microbiol.">
        <title>Oceanobacillus halophilus sp. nov., a novel moderately halophilic bacterium from a hypersaline lake.</title>
        <authorList>
            <person name="Amoozegar M.A."/>
            <person name="Bagheri M."/>
            <person name="Makhdoumi A."/>
            <person name="Nikou M.M."/>
            <person name="Fazeli S.A.S."/>
            <person name="Schumann P."/>
            <person name="Sproer C."/>
            <person name="Sanchez-Porro C."/>
            <person name="Ventosa A."/>
        </authorList>
    </citation>
    <scope>NUCLEOTIDE SEQUENCE [LARGE SCALE GENOMIC DNA]</scope>
    <source>
        <strain evidence="3 4">DSM 23996</strain>
    </source>
</reference>
<dbReference type="AlphaFoldDB" id="A0A495A4G5"/>
<dbReference type="RefSeq" id="WP_121203865.1">
    <property type="nucleotide sequence ID" value="NZ_RBZP01000004.1"/>
</dbReference>
<proteinExistence type="predicted"/>
<feature type="domain" description="Glycosyl transferase family 1" evidence="1">
    <location>
        <begin position="179"/>
        <end position="327"/>
    </location>
</feature>
<dbReference type="PANTHER" id="PTHR12526:SF638">
    <property type="entry name" value="SPORE COAT PROTEIN SA"/>
    <property type="match status" value="1"/>
</dbReference>
<gene>
    <name evidence="3" type="ORF">D8M06_07945</name>
</gene>
<organism evidence="3 4">
    <name type="scientific">Oceanobacillus halophilus</name>
    <dbReference type="NCBI Taxonomy" id="930130"/>
    <lineage>
        <taxon>Bacteria</taxon>
        <taxon>Bacillati</taxon>
        <taxon>Bacillota</taxon>
        <taxon>Bacilli</taxon>
        <taxon>Bacillales</taxon>
        <taxon>Bacillaceae</taxon>
        <taxon>Oceanobacillus</taxon>
    </lineage>
</organism>
<dbReference type="Pfam" id="PF00534">
    <property type="entry name" value="Glycos_transf_1"/>
    <property type="match status" value="1"/>
</dbReference>
<dbReference type="SUPFAM" id="SSF53756">
    <property type="entry name" value="UDP-Glycosyltransferase/glycogen phosphorylase"/>
    <property type="match status" value="1"/>
</dbReference>
<protein>
    <submittedName>
        <fullName evidence="3">Glycosyltransferase family 1 protein</fullName>
    </submittedName>
</protein>
<keyword evidence="3" id="KW-0808">Transferase</keyword>
<accession>A0A495A4G5</accession>
<dbReference type="OrthoDB" id="9804196at2"/>
<dbReference type="Proteomes" id="UP000269301">
    <property type="component" value="Unassembled WGS sequence"/>
</dbReference>
<dbReference type="CDD" id="cd03801">
    <property type="entry name" value="GT4_PimA-like"/>
    <property type="match status" value="1"/>
</dbReference>
<dbReference type="InterPro" id="IPR028098">
    <property type="entry name" value="Glyco_trans_4-like_N"/>
</dbReference>
<evidence type="ECO:0000259" key="1">
    <source>
        <dbReference type="Pfam" id="PF00534"/>
    </source>
</evidence>
<dbReference type="PANTHER" id="PTHR12526">
    <property type="entry name" value="GLYCOSYLTRANSFERASE"/>
    <property type="match status" value="1"/>
</dbReference>
<evidence type="ECO:0000259" key="2">
    <source>
        <dbReference type="Pfam" id="PF13439"/>
    </source>
</evidence>
<dbReference type="Pfam" id="PF13439">
    <property type="entry name" value="Glyco_transf_4"/>
    <property type="match status" value="1"/>
</dbReference>
<dbReference type="GO" id="GO:0016757">
    <property type="term" value="F:glycosyltransferase activity"/>
    <property type="evidence" value="ECO:0007669"/>
    <property type="project" value="InterPro"/>
</dbReference>
<sequence length="369" mass="42013">MKILHLNAGNETGGGMYHILALLKELDKNQFILGVLEKGELLQRAKSEGIKTVYFSNNTRFSLPLIQKIKNYVKQQQISIIHTHGPRANVYASVLKRLIPFQWTVTVHSNPTMDFMEKGKYGDFLCRLNINALKKADKIIVISEPFRTCLNEFGIENERIVTALNGIKFQQDKKTYLKRTVLGFAEEDFIFLMVARLEQVKGHHIAFKAFANILDRFPNCKLVLVGDGSLKEELETLVKDLGIQENVSFMGHRDDVDCFYQLADITLLTSLSESFPLVLLESARAKTPVIATDVGGVNNLIVNNNLGWIIPPNRVDDLILAMEEAIHFHQIGRLDFMGESLYDYASRHFTVEKFANRIYDVYLSMLKVE</sequence>
<keyword evidence="4" id="KW-1185">Reference proteome</keyword>
<feature type="domain" description="Glycosyltransferase subfamily 4-like N-terminal" evidence="2">
    <location>
        <begin position="13"/>
        <end position="168"/>
    </location>
</feature>
<name>A0A495A4G5_9BACI</name>
<evidence type="ECO:0000313" key="3">
    <source>
        <dbReference type="EMBL" id="RKQ34302.1"/>
    </source>
</evidence>
<dbReference type="EMBL" id="RBZP01000004">
    <property type="protein sequence ID" value="RKQ34302.1"/>
    <property type="molecule type" value="Genomic_DNA"/>
</dbReference>
<evidence type="ECO:0000313" key="4">
    <source>
        <dbReference type="Proteomes" id="UP000269301"/>
    </source>
</evidence>
<dbReference type="Gene3D" id="3.40.50.2000">
    <property type="entry name" value="Glycogen Phosphorylase B"/>
    <property type="match status" value="2"/>
</dbReference>
<dbReference type="InterPro" id="IPR001296">
    <property type="entry name" value="Glyco_trans_1"/>
</dbReference>